<gene>
    <name evidence="2" type="ORF">EV662_11728</name>
</gene>
<dbReference type="Proteomes" id="UP000294835">
    <property type="component" value="Unassembled WGS sequence"/>
</dbReference>
<keyword evidence="3" id="KW-1185">Reference proteome</keyword>
<name>A0A4R2PUD8_9RHOB</name>
<sequence>MAKHIEVAARNENRHPALVGMARLLAQQAAREARDDVLTENETPIPHMHEGPSEHDED</sequence>
<dbReference type="AlphaFoldDB" id="A0A4R2PUD8"/>
<evidence type="ECO:0000313" key="2">
    <source>
        <dbReference type="EMBL" id="TCP38794.1"/>
    </source>
</evidence>
<protein>
    <submittedName>
        <fullName evidence="2">Uncharacterized protein</fullName>
    </submittedName>
</protein>
<reference evidence="2 3" key="1">
    <citation type="submission" date="2019-03" db="EMBL/GenBank/DDBJ databases">
        <title>Genomic Encyclopedia of Type Strains, Phase IV (KMG-IV): sequencing the most valuable type-strain genomes for metagenomic binning, comparative biology and taxonomic classification.</title>
        <authorList>
            <person name="Goeker M."/>
        </authorList>
    </citation>
    <scope>NUCLEOTIDE SEQUENCE [LARGE SCALE GENOMIC DNA]</scope>
    <source>
        <strain evidence="2 3">DSM 18063</strain>
    </source>
</reference>
<proteinExistence type="predicted"/>
<evidence type="ECO:0000313" key="3">
    <source>
        <dbReference type="Proteomes" id="UP000294835"/>
    </source>
</evidence>
<organism evidence="2 3">
    <name type="scientific">Rhodovulum marinum</name>
    <dbReference type="NCBI Taxonomy" id="320662"/>
    <lineage>
        <taxon>Bacteria</taxon>
        <taxon>Pseudomonadati</taxon>
        <taxon>Pseudomonadota</taxon>
        <taxon>Alphaproteobacteria</taxon>
        <taxon>Rhodobacterales</taxon>
        <taxon>Paracoccaceae</taxon>
        <taxon>Rhodovulum</taxon>
    </lineage>
</organism>
<dbReference type="EMBL" id="SLXP01000017">
    <property type="protein sequence ID" value="TCP38794.1"/>
    <property type="molecule type" value="Genomic_DNA"/>
</dbReference>
<evidence type="ECO:0000256" key="1">
    <source>
        <dbReference type="SAM" id="MobiDB-lite"/>
    </source>
</evidence>
<accession>A0A4R2PUD8</accession>
<feature type="compositionally biased region" description="Basic and acidic residues" evidence="1">
    <location>
        <begin position="47"/>
        <end position="58"/>
    </location>
</feature>
<comment type="caution">
    <text evidence="2">The sequence shown here is derived from an EMBL/GenBank/DDBJ whole genome shotgun (WGS) entry which is preliminary data.</text>
</comment>
<feature type="region of interest" description="Disordered" evidence="1">
    <location>
        <begin position="29"/>
        <end position="58"/>
    </location>
</feature>